<comment type="caution">
    <text evidence="1">The sequence shown here is derived from an EMBL/GenBank/DDBJ whole genome shotgun (WGS) entry which is preliminary data.</text>
</comment>
<evidence type="ECO:0000313" key="1">
    <source>
        <dbReference type="EMBL" id="KAK2820148.1"/>
    </source>
</evidence>
<protein>
    <submittedName>
        <fullName evidence="1">Uncharacterized protein</fullName>
    </submittedName>
</protein>
<dbReference type="EMBL" id="JAUPFM010000019">
    <property type="protein sequence ID" value="KAK2820148.1"/>
    <property type="molecule type" value="Genomic_DNA"/>
</dbReference>
<organism evidence="1 2">
    <name type="scientific">Channa striata</name>
    <name type="common">Snakehead murrel</name>
    <name type="synonym">Ophicephalus striatus</name>
    <dbReference type="NCBI Taxonomy" id="64152"/>
    <lineage>
        <taxon>Eukaryota</taxon>
        <taxon>Metazoa</taxon>
        <taxon>Chordata</taxon>
        <taxon>Craniata</taxon>
        <taxon>Vertebrata</taxon>
        <taxon>Euteleostomi</taxon>
        <taxon>Actinopterygii</taxon>
        <taxon>Neopterygii</taxon>
        <taxon>Teleostei</taxon>
        <taxon>Neoteleostei</taxon>
        <taxon>Acanthomorphata</taxon>
        <taxon>Anabantaria</taxon>
        <taxon>Anabantiformes</taxon>
        <taxon>Channoidei</taxon>
        <taxon>Channidae</taxon>
        <taxon>Channa</taxon>
    </lineage>
</organism>
<name>A0AA88J9P2_CHASR</name>
<dbReference type="Proteomes" id="UP001187415">
    <property type="component" value="Unassembled WGS sequence"/>
</dbReference>
<proteinExistence type="predicted"/>
<evidence type="ECO:0000313" key="2">
    <source>
        <dbReference type="Proteomes" id="UP001187415"/>
    </source>
</evidence>
<sequence length="74" mass="8172">MLFIFSSRLRRFRFLTPDAPFVAGRGAPPDAVGLLQWTGGVHKSDVISRSVFSHDAFGKQVSSIRSSFCSVSPW</sequence>
<gene>
    <name evidence="1" type="ORF">Q5P01_023107</name>
</gene>
<reference evidence="1" key="1">
    <citation type="submission" date="2023-07" db="EMBL/GenBank/DDBJ databases">
        <title>Chromosome-level Genome Assembly of Striped Snakehead (Channa striata).</title>
        <authorList>
            <person name="Liu H."/>
        </authorList>
    </citation>
    <scope>NUCLEOTIDE SEQUENCE</scope>
    <source>
        <strain evidence="1">Gz</strain>
        <tissue evidence="1">Muscle</tissue>
    </source>
</reference>
<keyword evidence="2" id="KW-1185">Reference proteome</keyword>
<accession>A0AA88J9P2</accession>
<dbReference type="AlphaFoldDB" id="A0AA88J9P2"/>